<dbReference type="EMBL" id="RXHU01000116">
    <property type="protein sequence ID" value="RTE02549.1"/>
    <property type="molecule type" value="Genomic_DNA"/>
</dbReference>
<keyword evidence="5" id="KW-1185">Reference proteome</keyword>
<dbReference type="InterPro" id="IPR052016">
    <property type="entry name" value="Bact_Sigma-Reg"/>
</dbReference>
<evidence type="ECO:0000259" key="3">
    <source>
        <dbReference type="PROSITE" id="PS51746"/>
    </source>
</evidence>
<comment type="caution">
    <text evidence="4">The sequence shown here is derived from an EMBL/GenBank/DDBJ whole genome shotgun (WGS) entry which is preliminary data.</text>
</comment>
<dbReference type="Proteomes" id="UP000276128">
    <property type="component" value="Unassembled WGS sequence"/>
</dbReference>
<name>A0A430J5J8_9BACL</name>
<dbReference type="PANTHER" id="PTHR43156">
    <property type="entry name" value="STAGE II SPORULATION PROTEIN E-RELATED"/>
    <property type="match status" value="1"/>
</dbReference>
<dbReference type="NCBIfam" id="TIGR02865">
    <property type="entry name" value="spore_II_E"/>
    <property type="match status" value="1"/>
</dbReference>
<sequence>MQRRSIGVVLSDGWAGVWHKAKVGARSTAVENRWVQAFVAKKWTFLLILMGFLLGRAMILEQLSPFALAFLAVIYFTRKDILHWVGIAAFAGSLLAVNAHTGYLVTEMLVFLLLQKAIEKFERSDISFAPLLVFASTFLVQLFAQLVGINFTWYSLMMITVEALLSLVLTMIFVQAIPVFTLTRKNYHLKHEEIICLIILLASVMTGTVGWVAGPVTVEHVLSRYLILLFALVGGAPFGASVGVITGLILSLANSNAVYQMSLLAFSGMLAGLLKEGNRLLVAFGMLLGSSILSFYLGSSADVIHSTWESLAAVVLFLLTPRSLIVMLAKYVPGTQENLKSQQDYAKRVRDVTAGRVEQFSEVFRQLSRSFKQLTTDDSVTRREEDVGHFMDAVASKACESCWKKSQCWDQRFYQTYTYMTDMMTQIEEKESMTKKQIPPEWKKVCIRTDQVLDVMKQQYGLYKNDLHWKKQIMDSRHLVAEQLSGVSQVMEDLAKEIKREGQELFLQEEQIRNALEELGLSIHSIDVISLDEGNVEIEIIHQYTKGFDECRKIIAPMLSEIIGENVAVMREEMHPRGEGYSTVVFGSAKEYEVATGVAGAAKGGDLFSGDSFSTVELGNGKYAVALSDGMGNGERANAESQTALNILQQLLQSGMDEKLAIKSLNSVLMLRSSDEMYATVDMALIDMYNANTTFMKIGSMPSFIKRGSEVIPITANNLPVGILNEIEVDLVSIPLQHGDILVMMTDGIYDAPGHAVNKELWMKRMIQEIDTTAPQDFADCLLERIFRHHHGEIQDDMTVVVARVEKRQPEWATFRWPGITRMERPKTVS</sequence>
<dbReference type="Pfam" id="PF19732">
    <property type="entry name" value="SpoIIE_N"/>
    <property type="match status" value="1"/>
</dbReference>
<dbReference type="InterPro" id="IPR014221">
    <property type="entry name" value="SpoII_E"/>
</dbReference>
<protein>
    <submittedName>
        <fullName evidence="4">Stage II sporulation protein E</fullName>
        <ecNumber evidence="4">3.1.3.16</ecNumber>
    </submittedName>
</protein>
<dbReference type="Pfam" id="PF07228">
    <property type="entry name" value="SpoIIE"/>
    <property type="match status" value="1"/>
</dbReference>
<dbReference type="OrthoDB" id="9763774at2"/>
<keyword evidence="2" id="KW-0812">Transmembrane</keyword>
<dbReference type="Gene3D" id="3.60.40.10">
    <property type="entry name" value="PPM-type phosphatase domain"/>
    <property type="match status" value="1"/>
</dbReference>
<keyword evidence="2" id="KW-0472">Membrane</keyword>
<organism evidence="4 5">
    <name type="scientific">Paenibacillus whitsoniae</name>
    <dbReference type="NCBI Taxonomy" id="2496558"/>
    <lineage>
        <taxon>Bacteria</taxon>
        <taxon>Bacillati</taxon>
        <taxon>Bacillota</taxon>
        <taxon>Bacilli</taxon>
        <taxon>Bacillales</taxon>
        <taxon>Paenibacillaceae</taxon>
        <taxon>Paenibacillus</taxon>
    </lineage>
</organism>
<feature type="transmembrane region" description="Helical" evidence="2">
    <location>
        <begin position="153"/>
        <end position="182"/>
    </location>
</feature>
<accession>A0A430J5J8</accession>
<dbReference type="AlphaFoldDB" id="A0A430J5J8"/>
<dbReference type="GO" id="GO:0004722">
    <property type="term" value="F:protein serine/threonine phosphatase activity"/>
    <property type="evidence" value="ECO:0007669"/>
    <property type="project" value="UniProtKB-EC"/>
</dbReference>
<evidence type="ECO:0000313" key="5">
    <source>
        <dbReference type="Proteomes" id="UP000276128"/>
    </source>
</evidence>
<evidence type="ECO:0000313" key="4">
    <source>
        <dbReference type="EMBL" id="RTE02549.1"/>
    </source>
</evidence>
<feature type="domain" description="PPM-type phosphatase" evidence="3">
    <location>
        <begin position="595"/>
        <end position="805"/>
    </location>
</feature>
<feature type="transmembrane region" description="Helical" evidence="2">
    <location>
        <begin position="126"/>
        <end position="147"/>
    </location>
</feature>
<dbReference type="PROSITE" id="PS51746">
    <property type="entry name" value="PPM_2"/>
    <property type="match status" value="1"/>
</dbReference>
<feature type="transmembrane region" description="Helical" evidence="2">
    <location>
        <begin position="81"/>
        <end position="114"/>
    </location>
</feature>
<evidence type="ECO:0000256" key="1">
    <source>
        <dbReference type="ARBA" id="ARBA00022801"/>
    </source>
</evidence>
<dbReference type="SUPFAM" id="SSF81606">
    <property type="entry name" value="PP2C-like"/>
    <property type="match status" value="1"/>
</dbReference>
<dbReference type="PANTHER" id="PTHR43156:SF2">
    <property type="entry name" value="STAGE II SPORULATION PROTEIN E"/>
    <property type="match status" value="1"/>
</dbReference>
<evidence type="ECO:0000256" key="2">
    <source>
        <dbReference type="SAM" id="Phobius"/>
    </source>
</evidence>
<feature type="transmembrane region" description="Helical" evidence="2">
    <location>
        <begin position="43"/>
        <end position="75"/>
    </location>
</feature>
<feature type="transmembrane region" description="Helical" evidence="2">
    <location>
        <begin position="257"/>
        <end position="274"/>
    </location>
</feature>
<dbReference type="SMART" id="SM00331">
    <property type="entry name" value="PP2C_SIG"/>
    <property type="match status" value="1"/>
</dbReference>
<keyword evidence="2" id="KW-1133">Transmembrane helix</keyword>
<dbReference type="InterPro" id="IPR045768">
    <property type="entry name" value="SpoIIE_N"/>
</dbReference>
<dbReference type="InterPro" id="IPR036457">
    <property type="entry name" value="PPM-type-like_dom_sf"/>
</dbReference>
<dbReference type="RefSeq" id="WP_126144796.1">
    <property type="nucleotide sequence ID" value="NZ_RXHU01000116.1"/>
</dbReference>
<feature type="transmembrane region" description="Helical" evidence="2">
    <location>
        <begin position="225"/>
        <end position="250"/>
    </location>
</feature>
<keyword evidence="1 4" id="KW-0378">Hydrolase</keyword>
<gene>
    <name evidence="4" type="primary">spoIIE</name>
    <name evidence="4" type="ORF">EJQ19_29385</name>
</gene>
<proteinExistence type="predicted"/>
<dbReference type="InterPro" id="IPR001932">
    <property type="entry name" value="PPM-type_phosphatase-like_dom"/>
</dbReference>
<dbReference type="EC" id="3.1.3.16" evidence="4"/>
<reference evidence="4 5" key="1">
    <citation type="submission" date="2018-12" db="EMBL/GenBank/DDBJ databases">
        <title>Bacillus ochoae sp. nov., Paenibacillus whitsoniae sp. nov., Paenibacillus spiritus sp. nov. Isolated from the Mars Exploration Rover during spacecraft assembly.</title>
        <authorList>
            <person name="Seuylemezian A."/>
            <person name="Vaishampayan P."/>
        </authorList>
    </citation>
    <scope>NUCLEOTIDE SEQUENCE [LARGE SCALE GENOMIC DNA]</scope>
    <source>
        <strain evidence="4 5">MER 54</strain>
    </source>
</reference>
<dbReference type="SMART" id="SM00332">
    <property type="entry name" value="PP2Cc"/>
    <property type="match status" value="1"/>
</dbReference>
<feature type="transmembrane region" description="Helical" evidence="2">
    <location>
        <begin position="194"/>
        <end position="213"/>
    </location>
</feature>